<dbReference type="RefSeq" id="WP_115671220.1">
    <property type="nucleotide sequence ID" value="NZ_UEYP01000007.1"/>
</dbReference>
<dbReference type="EMBL" id="UEYP01000007">
    <property type="protein sequence ID" value="SSC68479.1"/>
    <property type="molecule type" value="Genomic_DNA"/>
</dbReference>
<name>A0A376AL06_9HYPH</name>
<reference evidence="3" key="1">
    <citation type="submission" date="2018-07" db="EMBL/GenBank/DDBJ databases">
        <authorList>
            <person name="Peiro R."/>
            <person name="Begona"/>
            <person name="Cbmso G."/>
            <person name="Lopez M."/>
            <person name="Gonzalez S."/>
        </authorList>
    </citation>
    <scope>NUCLEOTIDE SEQUENCE [LARGE SCALE GENOMIC DNA]</scope>
</reference>
<gene>
    <name evidence="2" type="ORF">RHIZ70_4187</name>
</gene>
<evidence type="ECO:0000256" key="1">
    <source>
        <dbReference type="SAM" id="Phobius"/>
    </source>
</evidence>
<feature type="transmembrane region" description="Helical" evidence="1">
    <location>
        <begin position="7"/>
        <end position="26"/>
    </location>
</feature>
<keyword evidence="1" id="KW-1133">Transmembrane helix</keyword>
<dbReference type="Proteomes" id="UP000254764">
    <property type="component" value="Unassembled WGS sequence"/>
</dbReference>
<proteinExistence type="predicted"/>
<accession>A0A376AL06</accession>
<dbReference type="AlphaFoldDB" id="A0A376AL06"/>
<sequence>MLRLSAVLYILVASALGGAAVTAVLAMRMLEAWQIAGAFAAGCVLALPISAILGRKIYNAMKTPSATA</sequence>
<keyword evidence="1" id="KW-0812">Transmembrane</keyword>
<organism evidence="2 3">
    <name type="scientific">Ciceribacter selenitireducens ATCC BAA-1503</name>
    <dbReference type="NCBI Taxonomy" id="1336235"/>
    <lineage>
        <taxon>Bacteria</taxon>
        <taxon>Pseudomonadati</taxon>
        <taxon>Pseudomonadota</taxon>
        <taxon>Alphaproteobacteria</taxon>
        <taxon>Hyphomicrobiales</taxon>
        <taxon>Rhizobiaceae</taxon>
        <taxon>Ciceribacter</taxon>
    </lineage>
</organism>
<feature type="transmembrane region" description="Helical" evidence="1">
    <location>
        <begin position="32"/>
        <end position="53"/>
    </location>
</feature>
<dbReference type="OrthoDB" id="8397278at2"/>
<evidence type="ECO:0000313" key="3">
    <source>
        <dbReference type="Proteomes" id="UP000254764"/>
    </source>
</evidence>
<keyword evidence="3" id="KW-1185">Reference proteome</keyword>
<protein>
    <submittedName>
        <fullName evidence="2">Uncharacterized protein</fullName>
    </submittedName>
</protein>
<keyword evidence="1" id="KW-0472">Membrane</keyword>
<evidence type="ECO:0000313" key="2">
    <source>
        <dbReference type="EMBL" id="SSC68479.1"/>
    </source>
</evidence>